<feature type="domain" description="HD-GYP" evidence="1">
    <location>
        <begin position="131"/>
        <end position="327"/>
    </location>
</feature>
<accession>A0A1G5AND7</accession>
<protein>
    <submittedName>
        <fullName evidence="2">HD-GYP domain, c-di-GMP phosphodiesterase class II (Or its inactivated variant)</fullName>
    </submittedName>
</protein>
<dbReference type="InterPro" id="IPR037522">
    <property type="entry name" value="HD_GYP_dom"/>
</dbReference>
<gene>
    <name evidence="2" type="ORF">SAMN03080606_00219</name>
</gene>
<dbReference type="EMBL" id="FMUS01000001">
    <property type="protein sequence ID" value="SCX79362.1"/>
    <property type="molecule type" value="Genomic_DNA"/>
</dbReference>
<dbReference type="OrthoDB" id="9804747at2"/>
<dbReference type="CDD" id="cd00077">
    <property type="entry name" value="HDc"/>
    <property type="match status" value="1"/>
</dbReference>
<dbReference type="PROSITE" id="PS51832">
    <property type="entry name" value="HD_GYP"/>
    <property type="match status" value="1"/>
</dbReference>
<organism evidence="2 3">
    <name type="scientific">Alkaliphilus peptidifermentans DSM 18978</name>
    <dbReference type="NCBI Taxonomy" id="1120976"/>
    <lineage>
        <taxon>Bacteria</taxon>
        <taxon>Bacillati</taxon>
        <taxon>Bacillota</taxon>
        <taxon>Clostridia</taxon>
        <taxon>Peptostreptococcales</taxon>
        <taxon>Natronincolaceae</taxon>
        <taxon>Alkaliphilus</taxon>
    </lineage>
</organism>
<dbReference type="AlphaFoldDB" id="A0A1G5AND7"/>
<dbReference type="SUPFAM" id="SSF109604">
    <property type="entry name" value="HD-domain/PDEase-like"/>
    <property type="match status" value="1"/>
</dbReference>
<reference evidence="2 3" key="1">
    <citation type="submission" date="2016-10" db="EMBL/GenBank/DDBJ databases">
        <authorList>
            <person name="de Groot N.N."/>
        </authorList>
    </citation>
    <scope>NUCLEOTIDE SEQUENCE [LARGE SCALE GENOMIC DNA]</scope>
    <source>
        <strain evidence="2 3">DSM 18978</strain>
    </source>
</reference>
<dbReference type="Gene3D" id="1.10.3210.10">
    <property type="entry name" value="Hypothetical protein af1432"/>
    <property type="match status" value="1"/>
</dbReference>
<sequence length="372" mass="43088">MAYSIKRDYRDVLVDHIEEGMILETEVVNRYGNILLTAGTELKEIEKIQNLLEQHQIKRVRVKLEEESIEIMNSIIADDRLIDEMEKEEVESFRSNFMDVQKNLQNDFQSIVKGESIKEDGMKKNIMKSLSVFNGRLNIFQLIEKIKDYDDITYAHSQNVTLISYALGKWLNLTEDKLQNLTLSALLTDVGKIQVPVELLNKKEQLTYDEKLECQKHVVYSHELIKKYDFINEEVKKAVLFHHERMDGSGYPMGLTGDKIPLFARLIAIADVYNALTSERPYRPKMTPFNAIKIMEQEYLDKLDAEILYIFLHRIGNCFIGQNVKLSNGNEGRIVFVPKQNIHRPIIKLSNSDLVIDLGASENKDIEILDFT</sequence>
<dbReference type="RefSeq" id="WP_091538965.1">
    <property type="nucleotide sequence ID" value="NZ_FMUS01000001.1"/>
</dbReference>
<evidence type="ECO:0000313" key="2">
    <source>
        <dbReference type="EMBL" id="SCX79362.1"/>
    </source>
</evidence>
<dbReference type="STRING" id="1120976.SAMN03080606_00219"/>
<dbReference type="PANTHER" id="PTHR43155">
    <property type="entry name" value="CYCLIC DI-GMP PHOSPHODIESTERASE PA4108-RELATED"/>
    <property type="match status" value="1"/>
</dbReference>
<proteinExistence type="predicted"/>
<dbReference type="InterPro" id="IPR003607">
    <property type="entry name" value="HD/PDEase_dom"/>
</dbReference>
<evidence type="ECO:0000259" key="1">
    <source>
        <dbReference type="PROSITE" id="PS51832"/>
    </source>
</evidence>
<dbReference type="Pfam" id="PF13487">
    <property type="entry name" value="HD_5"/>
    <property type="match status" value="1"/>
</dbReference>
<keyword evidence="3" id="KW-1185">Reference proteome</keyword>
<dbReference type="PANTHER" id="PTHR43155:SF2">
    <property type="entry name" value="CYCLIC DI-GMP PHOSPHODIESTERASE PA4108"/>
    <property type="match status" value="1"/>
</dbReference>
<dbReference type="Proteomes" id="UP000198636">
    <property type="component" value="Unassembled WGS sequence"/>
</dbReference>
<evidence type="ECO:0000313" key="3">
    <source>
        <dbReference type="Proteomes" id="UP000198636"/>
    </source>
</evidence>
<name>A0A1G5AND7_9FIRM</name>
<dbReference type="SMART" id="SM00471">
    <property type="entry name" value="HDc"/>
    <property type="match status" value="1"/>
</dbReference>